<evidence type="ECO:0000313" key="2">
    <source>
        <dbReference type="EMBL" id="SDI87802.1"/>
    </source>
</evidence>
<sequence>MKIRFVCASAAAAFGFVYAASAFSRVLVSYGPAALVTAPPPAPGLLPSCTTIVVPPRTNYGVIPAASVRYAQPVMAVPR</sequence>
<organism evidence="2 3">
    <name type="scientific">Paraburkholderia phenazinium</name>
    <dbReference type="NCBI Taxonomy" id="60549"/>
    <lineage>
        <taxon>Bacteria</taxon>
        <taxon>Pseudomonadati</taxon>
        <taxon>Pseudomonadota</taxon>
        <taxon>Betaproteobacteria</taxon>
        <taxon>Burkholderiales</taxon>
        <taxon>Burkholderiaceae</taxon>
        <taxon>Paraburkholderia</taxon>
    </lineage>
</organism>
<dbReference type="AlphaFoldDB" id="A0A1G8P5U9"/>
<accession>A0A1G8P5U9</accession>
<dbReference type="RefSeq" id="WP_090696010.1">
    <property type="nucleotide sequence ID" value="NZ_CADERL010000015.1"/>
</dbReference>
<dbReference type="Proteomes" id="UP000199706">
    <property type="component" value="Unassembled WGS sequence"/>
</dbReference>
<proteinExistence type="predicted"/>
<evidence type="ECO:0000256" key="1">
    <source>
        <dbReference type="SAM" id="SignalP"/>
    </source>
</evidence>
<name>A0A1G8P5U9_9BURK</name>
<feature type="signal peptide" evidence="1">
    <location>
        <begin position="1"/>
        <end position="19"/>
    </location>
</feature>
<dbReference type="EMBL" id="FNCJ01000041">
    <property type="protein sequence ID" value="SDI87802.1"/>
    <property type="molecule type" value="Genomic_DNA"/>
</dbReference>
<dbReference type="OrthoDB" id="9922274at2"/>
<reference evidence="2 3" key="1">
    <citation type="submission" date="2016-10" db="EMBL/GenBank/DDBJ databases">
        <authorList>
            <person name="de Groot N.N."/>
        </authorList>
    </citation>
    <scope>NUCLEOTIDE SEQUENCE [LARGE SCALE GENOMIC DNA]</scope>
    <source>
        <strain evidence="2 3">LMG 2247</strain>
    </source>
</reference>
<protein>
    <submittedName>
        <fullName evidence="2">Uncharacterized protein</fullName>
    </submittedName>
</protein>
<keyword evidence="1" id="KW-0732">Signal</keyword>
<feature type="chain" id="PRO_5011666969" evidence="1">
    <location>
        <begin position="20"/>
        <end position="79"/>
    </location>
</feature>
<gene>
    <name evidence="2" type="ORF">SAMN05216466_1416</name>
</gene>
<evidence type="ECO:0000313" key="3">
    <source>
        <dbReference type="Proteomes" id="UP000199706"/>
    </source>
</evidence>